<sequence>MNKINTIAILKAPKIIVLVESDLVSLENLAIITALRMKHRNIKAKNIVGEMPT</sequence>
<proteinExistence type="predicted"/>
<dbReference type="Proteomes" id="UP000192161">
    <property type="component" value="Plasmid pJM3C"/>
</dbReference>
<gene>
    <name evidence="1" type="ORF">LLJM3_04000</name>
</gene>
<name>A0AA47KWG1_LACLC</name>
<organism evidence="1 2">
    <name type="scientific">Lactococcus lactis subsp. cremoris</name>
    <name type="common">Streptococcus cremoris</name>
    <dbReference type="NCBI Taxonomy" id="1359"/>
    <lineage>
        <taxon>Bacteria</taxon>
        <taxon>Bacillati</taxon>
        <taxon>Bacillota</taxon>
        <taxon>Bacilli</taxon>
        <taxon>Lactobacillales</taxon>
        <taxon>Streptococcaceae</taxon>
        <taxon>Lactococcus</taxon>
    </lineage>
</organism>
<dbReference type="EMBL" id="CP016739">
    <property type="protein sequence ID" value="WHL74850.1"/>
    <property type="molecule type" value="Genomic_DNA"/>
</dbReference>
<protein>
    <submittedName>
        <fullName evidence="1">Uncharacterized protein</fullName>
    </submittedName>
</protein>
<accession>A0AA47KWG1</accession>
<dbReference type="RefSeq" id="WP_153927130.1">
    <property type="nucleotide sequence ID" value="NZ_CP016739.2"/>
</dbReference>
<geneLocation type="plasmid" evidence="1 2">
    <name>pJM3C</name>
</geneLocation>
<evidence type="ECO:0000313" key="1">
    <source>
        <dbReference type="EMBL" id="WHL74850.1"/>
    </source>
</evidence>
<keyword evidence="1" id="KW-0614">Plasmid</keyword>
<dbReference type="AlphaFoldDB" id="A0AA47KWG1"/>
<reference evidence="1 2" key="1">
    <citation type="journal article" date="2017" name="BMC Genomics">
        <title>Comparative and functional genomics of the Lactococcus lactis taxon; insights into evolution and niche adaptation.</title>
        <authorList>
            <person name="Kelleher P."/>
            <person name="Bottacini F."/>
            <person name="Mahony J."/>
            <person name="Kilcawley K.N."/>
            <person name="van Sinderen D."/>
        </authorList>
    </citation>
    <scope>NUCLEOTIDE SEQUENCE [LARGE SCALE GENOMIC DNA]</scope>
    <source>
        <strain evidence="1 2">JM3</strain>
    </source>
</reference>
<evidence type="ECO:0000313" key="2">
    <source>
        <dbReference type="Proteomes" id="UP000192161"/>
    </source>
</evidence>